<sequence>MENAEEIGLSRLAAAVIYEMTFCGFMDEEVEAERQKLQEAIEESEAVKKLSEEEQKKHFKSIEAVFAEFGWQDKRTEEEKWKDRFRRDSEIAENTRRLICIFRK</sequence>
<dbReference type="EMBL" id="ABCB02000018">
    <property type="protein sequence ID" value="EDO61315.1"/>
    <property type="molecule type" value="Genomic_DNA"/>
</dbReference>
<dbReference type="AlphaFoldDB" id="A7VT19"/>
<reference evidence="2 4" key="1">
    <citation type="submission" date="2007-08" db="EMBL/GenBank/DDBJ databases">
        <title>Draft genome sequence of Clostridium leptum (DSM 753).</title>
        <authorList>
            <person name="Sudarsanam P."/>
            <person name="Ley R."/>
            <person name="Guruge J."/>
            <person name="Turnbaugh P.J."/>
            <person name="Mahowald M."/>
            <person name="Liep D."/>
            <person name="Gordon J."/>
        </authorList>
    </citation>
    <scope>NUCLEOTIDE SEQUENCE [LARGE SCALE GENOMIC DNA]</scope>
    <source>
        <strain evidence="2 4">DSM 753</strain>
    </source>
</reference>
<feature type="coiled-coil region" evidence="1">
    <location>
        <begin position="23"/>
        <end position="57"/>
    </location>
</feature>
<dbReference type="Pfam" id="PF20194">
    <property type="entry name" value="DUF6557"/>
    <property type="match status" value="1"/>
</dbReference>
<name>A7VT19_9FIRM</name>
<reference evidence="2 4" key="2">
    <citation type="submission" date="2007-08" db="EMBL/GenBank/DDBJ databases">
        <authorList>
            <person name="Fulton L."/>
            <person name="Clifton S."/>
            <person name="Fulton B."/>
            <person name="Xu J."/>
            <person name="Minx P."/>
            <person name="Pepin K.H."/>
            <person name="Johnson M."/>
            <person name="Thiruvilangam P."/>
            <person name="Bhonagiri V."/>
            <person name="Nash W.E."/>
            <person name="Wang C."/>
            <person name="Mardis E.R."/>
            <person name="Wilson R.K."/>
        </authorList>
    </citation>
    <scope>NUCLEOTIDE SEQUENCE [LARGE SCALE GENOMIC DNA]</scope>
    <source>
        <strain evidence="2 4">DSM 753</strain>
    </source>
</reference>
<keyword evidence="5" id="KW-1185">Reference proteome</keyword>
<dbReference type="eggNOG" id="ENOG502ZI04">
    <property type="taxonomic scope" value="Bacteria"/>
</dbReference>
<reference evidence="3 5" key="3">
    <citation type="submission" date="2017-07" db="EMBL/GenBank/DDBJ databases">
        <title>Prevalence of linear plasmids in Cutibacterium (Propionibacterium) acnes isolates obtained from prostatic tissue.</title>
        <authorList>
            <person name="Davidsson S."/>
            <person name="Carlsson J."/>
            <person name="Molling P."/>
            <person name="Andren O."/>
            <person name="Andersson S.-O."/>
            <person name="Brzuszkiewicz E."/>
            <person name="Poehlein A."/>
            <person name="Al-Zeer M."/>
            <person name="Brinkmann V."/>
            <person name="Scavenius C."/>
            <person name="Nazipi S."/>
            <person name="Soderquist B."/>
            <person name="Bruggemann H."/>
        </authorList>
    </citation>
    <scope>NUCLEOTIDE SEQUENCE [LARGE SCALE GENOMIC DNA]</scope>
    <source>
        <strain evidence="3 5">DSM 753</strain>
    </source>
</reference>
<keyword evidence="1" id="KW-0175">Coiled coil</keyword>
<comment type="caution">
    <text evidence="2">The sequence shown here is derived from an EMBL/GenBank/DDBJ whole genome shotgun (WGS) entry which is preliminary data.</text>
</comment>
<proteinExistence type="predicted"/>
<evidence type="ECO:0000256" key="1">
    <source>
        <dbReference type="SAM" id="Coils"/>
    </source>
</evidence>
<dbReference type="InterPro" id="IPR046687">
    <property type="entry name" value="DUF6557"/>
</dbReference>
<evidence type="ECO:0000313" key="5">
    <source>
        <dbReference type="Proteomes" id="UP000220611"/>
    </source>
</evidence>
<evidence type="ECO:0000313" key="2">
    <source>
        <dbReference type="EMBL" id="EDO61315.1"/>
    </source>
</evidence>
<dbReference type="Proteomes" id="UP000003490">
    <property type="component" value="Unassembled WGS sequence"/>
</dbReference>
<gene>
    <name evidence="3" type="ORF">CH238_08375</name>
    <name evidence="2" type="ORF">CLOLEP_01710</name>
</gene>
<dbReference type="EMBL" id="NOXF01000005">
    <property type="protein sequence ID" value="PEQ24567.1"/>
    <property type="molecule type" value="Genomic_DNA"/>
</dbReference>
<dbReference type="HOGENOM" id="CLU_2245245_0_0_9"/>
<protein>
    <submittedName>
        <fullName evidence="2">Uncharacterized protein</fullName>
    </submittedName>
</protein>
<organism evidence="2 4">
    <name type="scientific">[Clostridium] leptum DSM 753</name>
    <dbReference type="NCBI Taxonomy" id="428125"/>
    <lineage>
        <taxon>Bacteria</taxon>
        <taxon>Bacillati</taxon>
        <taxon>Bacillota</taxon>
        <taxon>Clostridia</taxon>
        <taxon>Eubacteriales</taxon>
        <taxon>Oscillospiraceae</taxon>
        <taxon>Oscillospiraceae incertae sedis</taxon>
    </lineage>
</organism>
<evidence type="ECO:0000313" key="3">
    <source>
        <dbReference type="EMBL" id="PEQ24567.1"/>
    </source>
</evidence>
<accession>A7VT19</accession>
<evidence type="ECO:0000313" key="4">
    <source>
        <dbReference type="Proteomes" id="UP000003490"/>
    </source>
</evidence>
<dbReference type="Proteomes" id="UP000220611">
    <property type="component" value="Unassembled WGS sequence"/>
</dbReference>